<evidence type="ECO:0000256" key="2">
    <source>
        <dbReference type="ARBA" id="ARBA00007118"/>
    </source>
</evidence>
<dbReference type="OrthoDB" id="9773807at2"/>
<proteinExistence type="inferred from homology"/>
<dbReference type="CDD" id="cd02136">
    <property type="entry name" value="PnbA_NfnB-like"/>
    <property type="match status" value="1"/>
</dbReference>
<comment type="cofactor">
    <cofactor evidence="1">
        <name>FMN</name>
        <dbReference type="ChEBI" id="CHEBI:58210"/>
    </cofactor>
</comment>
<evidence type="ECO:0000313" key="8">
    <source>
        <dbReference type="Proteomes" id="UP000238308"/>
    </source>
</evidence>
<gene>
    <name evidence="7" type="ORF">BCM14_2241</name>
</gene>
<dbReference type="PANTHER" id="PTHR43673">
    <property type="entry name" value="NAD(P)H NITROREDUCTASE YDGI-RELATED"/>
    <property type="match status" value="1"/>
</dbReference>
<keyword evidence="5" id="KW-0560">Oxidoreductase</keyword>
<name>A0A2T0XDW3_9BURK</name>
<dbReference type="AlphaFoldDB" id="A0A2T0XDW3"/>
<comment type="caution">
    <text evidence="7">The sequence shown here is derived from an EMBL/GenBank/DDBJ whole genome shotgun (WGS) entry which is preliminary data.</text>
</comment>
<dbReference type="RefSeq" id="WP_106228083.1">
    <property type="nucleotide sequence ID" value="NZ_PVTV01000015.1"/>
</dbReference>
<keyword evidence="8" id="KW-1185">Reference proteome</keyword>
<sequence>MIKNTEQEIVDRAITSRHSMRAFLPTTVAREDIELMLEVAARAPSGSNTQPWKAYVLTGNIKQRLSSEILVTLADPAKADEITEEYRYYPHNWVSPYIDRRRKVGFGLYNLLGLGRDDKAAMQAQHERNFIFFDAPVGIIFTIDRTMNTGSWLDFGCFLQSFMVAARGRGLDTCAQAAFNRFHQTIRRVTGIPETEVIMCGLALGYADMSKIENSLISEREPVSEFAKFLE</sequence>
<dbReference type="PANTHER" id="PTHR43673:SF2">
    <property type="entry name" value="NITROREDUCTASE"/>
    <property type="match status" value="1"/>
</dbReference>
<evidence type="ECO:0000256" key="5">
    <source>
        <dbReference type="ARBA" id="ARBA00023002"/>
    </source>
</evidence>
<dbReference type="Proteomes" id="UP000238308">
    <property type="component" value="Unassembled WGS sequence"/>
</dbReference>
<dbReference type="EMBL" id="PVTV01000015">
    <property type="protein sequence ID" value="PRY97101.1"/>
    <property type="molecule type" value="Genomic_DNA"/>
</dbReference>
<dbReference type="SUPFAM" id="SSF55469">
    <property type="entry name" value="FMN-dependent nitroreductase-like"/>
    <property type="match status" value="1"/>
</dbReference>
<evidence type="ECO:0000256" key="3">
    <source>
        <dbReference type="ARBA" id="ARBA00022630"/>
    </source>
</evidence>
<evidence type="ECO:0000256" key="4">
    <source>
        <dbReference type="ARBA" id="ARBA00022643"/>
    </source>
</evidence>
<organism evidence="7 8">
    <name type="scientific">Jezberella montanilacus</name>
    <dbReference type="NCBI Taxonomy" id="323426"/>
    <lineage>
        <taxon>Bacteria</taxon>
        <taxon>Pseudomonadati</taxon>
        <taxon>Pseudomonadota</taxon>
        <taxon>Betaproteobacteria</taxon>
        <taxon>Burkholderiales</taxon>
        <taxon>Alcaligenaceae</taxon>
        <taxon>Jezberella</taxon>
    </lineage>
</organism>
<feature type="domain" description="Nitroreductase" evidence="6">
    <location>
        <begin position="14"/>
        <end position="206"/>
    </location>
</feature>
<dbReference type="Gene3D" id="3.40.109.10">
    <property type="entry name" value="NADH Oxidase"/>
    <property type="match status" value="1"/>
</dbReference>
<protein>
    <submittedName>
        <fullName evidence="7">Nitroreductase</fullName>
    </submittedName>
</protein>
<dbReference type="GO" id="GO:0016491">
    <property type="term" value="F:oxidoreductase activity"/>
    <property type="evidence" value="ECO:0007669"/>
    <property type="project" value="UniProtKB-KW"/>
</dbReference>
<evidence type="ECO:0000313" key="7">
    <source>
        <dbReference type="EMBL" id="PRY97101.1"/>
    </source>
</evidence>
<keyword evidence="3" id="KW-0285">Flavoprotein</keyword>
<accession>A0A2T0XDW3</accession>
<dbReference type="Pfam" id="PF00881">
    <property type="entry name" value="Nitroreductase"/>
    <property type="match status" value="1"/>
</dbReference>
<dbReference type="InterPro" id="IPR029479">
    <property type="entry name" value="Nitroreductase"/>
</dbReference>
<keyword evidence="4" id="KW-0288">FMN</keyword>
<reference evidence="7 8" key="1">
    <citation type="submission" date="2018-03" db="EMBL/GenBank/DDBJ databases">
        <title>Genomic Encyclopedia of Type Strains, Phase III (KMG-III): the genomes of soil and plant-associated and newly described type strains.</title>
        <authorList>
            <person name="Whitman W."/>
        </authorList>
    </citation>
    <scope>NUCLEOTIDE SEQUENCE [LARGE SCALE GENOMIC DNA]</scope>
    <source>
        <strain evidence="7 8">MWH-P2sevCIIIb</strain>
    </source>
</reference>
<comment type="similarity">
    <text evidence="2">Belongs to the nitroreductase family.</text>
</comment>
<dbReference type="InterPro" id="IPR000415">
    <property type="entry name" value="Nitroreductase-like"/>
</dbReference>
<evidence type="ECO:0000259" key="6">
    <source>
        <dbReference type="Pfam" id="PF00881"/>
    </source>
</evidence>
<evidence type="ECO:0000256" key="1">
    <source>
        <dbReference type="ARBA" id="ARBA00001917"/>
    </source>
</evidence>